<keyword evidence="6" id="KW-1185">Reference proteome</keyword>
<dbReference type="InterPro" id="IPR012677">
    <property type="entry name" value="Nucleotide-bd_a/b_plait_sf"/>
</dbReference>
<evidence type="ECO:0000256" key="1">
    <source>
        <dbReference type="ARBA" id="ARBA00022884"/>
    </source>
</evidence>
<proteinExistence type="predicted"/>
<feature type="region of interest" description="Disordered" evidence="3">
    <location>
        <begin position="407"/>
        <end position="428"/>
    </location>
</feature>
<accession>A0A448YI33</accession>
<dbReference type="InterPro" id="IPR011990">
    <property type="entry name" value="TPR-like_helical_dom_sf"/>
</dbReference>
<dbReference type="InterPro" id="IPR000504">
    <property type="entry name" value="RRM_dom"/>
</dbReference>
<evidence type="ECO:0000313" key="5">
    <source>
        <dbReference type="EMBL" id="VEU20483.1"/>
    </source>
</evidence>
<reference evidence="5 6" key="1">
    <citation type="submission" date="2018-12" db="EMBL/GenBank/DDBJ databases">
        <authorList>
            <person name="Tiukova I."/>
            <person name="Dainat J."/>
        </authorList>
    </citation>
    <scope>NUCLEOTIDE SEQUENCE [LARGE SCALE GENOMIC DNA]</scope>
</reference>
<dbReference type="GO" id="GO:0005737">
    <property type="term" value="C:cytoplasm"/>
    <property type="evidence" value="ECO:0007669"/>
    <property type="project" value="TreeGrafter"/>
</dbReference>
<dbReference type="InterPro" id="IPR035979">
    <property type="entry name" value="RBD_domain_sf"/>
</dbReference>
<dbReference type="EMBL" id="CAACVR010000004">
    <property type="protein sequence ID" value="VEU20483.1"/>
    <property type="molecule type" value="Genomic_DNA"/>
</dbReference>
<name>A0A448YI33_BRENA</name>
<dbReference type="AlphaFoldDB" id="A0A448YI33"/>
<dbReference type="GO" id="GO:0005634">
    <property type="term" value="C:nucleus"/>
    <property type="evidence" value="ECO:0007669"/>
    <property type="project" value="TreeGrafter"/>
</dbReference>
<dbReference type="GO" id="GO:0003729">
    <property type="term" value="F:mRNA binding"/>
    <property type="evidence" value="ECO:0007669"/>
    <property type="project" value="TreeGrafter"/>
</dbReference>
<keyword evidence="1 2" id="KW-0694">RNA-binding</keyword>
<organism evidence="5 6">
    <name type="scientific">Brettanomyces naardenensis</name>
    <name type="common">Yeast</name>
    <dbReference type="NCBI Taxonomy" id="13370"/>
    <lineage>
        <taxon>Eukaryota</taxon>
        <taxon>Fungi</taxon>
        <taxon>Dikarya</taxon>
        <taxon>Ascomycota</taxon>
        <taxon>Saccharomycotina</taxon>
        <taxon>Pichiomycetes</taxon>
        <taxon>Pichiales</taxon>
        <taxon>Pichiaceae</taxon>
        <taxon>Brettanomyces</taxon>
    </lineage>
</organism>
<dbReference type="STRING" id="13370.A0A448YI33"/>
<dbReference type="SMART" id="SM00360">
    <property type="entry name" value="RRM"/>
    <property type="match status" value="2"/>
</dbReference>
<dbReference type="InterPro" id="IPR031766">
    <property type="entry name" value="RRM_occluded"/>
</dbReference>
<feature type="domain" description="RRM" evidence="4">
    <location>
        <begin position="551"/>
        <end position="624"/>
    </location>
</feature>
<evidence type="ECO:0000313" key="6">
    <source>
        <dbReference type="Proteomes" id="UP000290900"/>
    </source>
</evidence>
<dbReference type="PROSITE" id="PS50102">
    <property type="entry name" value="RRM"/>
    <property type="match status" value="2"/>
</dbReference>
<dbReference type="InterPro" id="IPR050374">
    <property type="entry name" value="RRT5_SRSF_SR"/>
</dbReference>
<dbReference type="PANTHER" id="PTHR23003">
    <property type="entry name" value="RNA RECOGNITION MOTIF RRM DOMAIN CONTAINING PROTEIN"/>
    <property type="match status" value="1"/>
</dbReference>
<protein>
    <submittedName>
        <fullName evidence="5">DEKNAAC101303</fullName>
    </submittedName>
</protein>
<dbReference type="SUPFAM" id="SSF54928">
    <property type="entry name" value="RNA-binding domain, RBD"/>
    <property type="match status" value="1"/>
</dbReference>
<gene>
    <name evidence="5" type="ORF">BRENAR_LOCUS1218</name>
</gene>
<dbReference type="Gene3D" id="3.30.70.330">
    <property type="match status" value="2"/>
</dbReference>
<sequence length="629" mass="72164">MSLVDSINVSDLTKEQSSTVWLRLLPLVSKLTEEKQRELGFTIDEIYRKAATDTLYDIADGSKVWKLYYERASLKEDAQKLDQLWIDRLSVPSLDIQDLYDDYSTFVSENFFEVDYVNKMRQARTIESKMEKIANRLEKFELALAEDVSNPQAWLKYMDYCYKRLKSSEFRVPLTKAVFKRMCDYTSDAGPEWIALWEKYCSYHLEANMAQLHERMAVRMSEEPRVIKQIIRDYSSYIEDMYKSRAALEVLAPKGNSVERIIGELVWRINRIDYTTADVESVSYLLEKSFLWSRDNGITDVGRACIETLKRFRWASQLPMMIHRYLGLDNEISTTEGDWIFCLDEAIGSCSDETMLGLFEKCAHMIKRIGALSSELSSRWKVFRNVYVTKDQEFPMDEALKMTATEEPKVSAFKRPAPENSETTSISNKRVKKEGYTDKLSLALSQGREVYVTDIGFQATEELLRTIFGESGQVETVKLPFRKNRGISSRHNDGFAYVSYLRKDDADNAIKMLDGRDVGGRKIHVSIAEVKKVHLRRVKGSGVGSNFNRERTVAVLNISPSIKSGKLKQALEEVGKITQFEEFSDKHAVLVEFSTQREAGMASLKLDGQKLDSGGPLRIGTINDLRRLT</sequence>
<feature type="domain" description="RRM" evidence="4">
    <location>
        <begin position="448"/>
        <end position="530"/>
    </location>
</feature>
<dbReference type="Pfam" id="PF16842">
    <property type="entry name" value="RRM_occluded"/>
    <property type="match status" value="1"/>
</dbReference>
<evidence type="ECO:0000256" key="2">
    <source>
        <dbReference type="PROSITE-ProRule" id="PRU00176"/>
    </source>
</evidence>
<evidence type="ECO:0000259" key="4">
    <source>
        <dbReference type="PROSITE" id="PS50102"/>
    </source>
</evidence>
<dbReference type="OrthoDB" id="360390at2759"/>
<evidence type="ECO:0000256" key="3">
    <source>
        <dbReference type="SAM" id="MobiDB-lite"/>
    </source>
</evidence>
<dbReference type="Gene3D" id="1.25.40.10">
    <property type="entry name" value="Tetratricopeptide repeat domain"/>
    <property type="match status" value="1"/>
</dbReference>
<dbReference type="InParanoid" id="A0A448YI33"/>
<dbReference type="Proteomes" id="UP000290900">
    <property type="component" value="Unassembled WGS sequence"/>
</dbReference>
<dbReference type="Pfam" id="PF00076">
    <property type="entry name" value="RRM_1"/>
    <property type="match status" value="1"/>
</dbReference>